<organism evidence="7 12">
    <name type="scientific">Burkholderia ubonensis</name>
    <dbReference type="NCBI Taxonomy" id="101571"/>
    <lineage>
        <taxon>Bacteria</taxon>
        <taxon>Pseudomonadati</taxon>
        <taxon>Pseudomonadota</taxon>
        <taxon>Betaproteobacteria</taxon>
        <taxon>Burkholderiales</taxon>
        <taxon>Burkholderiaceae</taxon>
        <taxon>Burkholderia</taxon>
        <taxon>Burkholderia cepacia complex</taxon>
    </lineage>
</organism>
<evidence type="ECO:0000259" key="2">
    <source>
        <dbReference type="SMART" id="SM00528"/>
    </source>
</evidence>
<dbReference type="InterPro" id="IPR027444">
    <property type="entry name" value="H-NS_C_dom"/>
</dbReference>
<evidence type="ECO:0000313" key="3">
    <source>
        <dbReference type="EMBL" id="AOK21553.1"/>
    </source>
</evidence>
<name>A0A105PF97_9BURK</name>
<dbReference type="Proteomes" id="UP000065504">
    <property type="component" value="Unassembled WGS sequence"/>
</dbReference>
<evidence type="ECO:0000313" key="14">
    <source>
        <dbReference type="Proteomes" id="UP000095100"/>
    </source>
</evidence>
<reference evidence="8 13" key="2">
    <citation type="submission" date="2015-11" db="EMBL/GenBank/DDBJ databases">
        <authorList>
            <person name="Sahl J."/>
            <person name="Wagner D."/>
            <person name="Keim P."/>
        </authorList>
    </citation>
    <scope>NUCLEOTIDE SEQUENCE [LARGE SCALE GENOMIC DNA]</scope>
    <source>
        <strain evidence="8 13">MSMB1157</strain>
    </source>
</reference>
<evidence type="ECO:0000313" key="4">
    <source>
        <dbReference type="EMBL" id="KVM25619.1"/>
    </source>
</evidence>
<evidence type="ECO:0000313" key="11">
    <source>
        <dbReference type="Proteomes" id="UP000061665"/>
    </source>
</evidence>
<evidence type="ECO:0000313" key="10">
    <source>
        <dbReference type="Proteomes" id="UP000060630"/>
    </source>
</evidence>
<feature type="domain" description="DNA-binding protein H-NS-like C-terminal" evidence="2">
    <location>
        <begin position="57"/>
        <end position="96"/>
    </location>
</feature>
<evidence type="ECO:0000313" key="7">
    <source>
        <dbReference type="EMBL" id="KWK82118.1"/>
    </source>
</evidence>
<dbReference type="EMBL" id="LNJU01000004">
    <property type="protein sequence ID" value="KWZ58023.1"/>
    <property type="molecule type" value="Genomic_DNA"/>
</dbReference>
<dbReference type="EMBL" id="LPLU01000032">
    <property type="protein sequence ID" value="KWK82118.1"/>
    <property type="molecule type" value="Genomic_DNA"/>
</dbReference>
<evidence type="ECO:0000313" key="9">
    <source>
        <dbReference type="Proteomes" id="UP000056453"/>
    </source>
</evidence>
<feature type="region of interest" description="Disordered" evidence="1">
    <location>
        <begin position="61"/>
        <end position="108"/>
    </location>
</feature>
<evidence type="ECO:0000313" key="13">
    <source>
        <dbReference type="Proteomes" id="UP000070119"/>
    </source>
</evidence>
<dbReference type="EMBL" id="CP013445">
    <property type="protein sequence ID" value="AOK21553.1"/>
    <property type="molecule type" value="Genomic_DNA"/>
</dbReference>
<keyword evidence="9" id="KW-1185">Reference proteome</keyword>
<proteinExistence type="predicted"/>
<evidence type="ECO:0000313" key="12">
    <source>
        <dbReference type="Proteomes" id="UP000065504"/>
    </source>
</evidence>
<protein>
    <submittedName>
        <fullName evidence="7">Histone</fullName>
    </submittedName>
</protein>
<dbReference type="SMART" id="SM00528">
    <property type="entry name" value="HNS"/>
    <property type="match status" value="1"/>
</dbReference>
<dbReference type="Proteomes" id="UP000056453">
    <property type="component" value="Unassembled WGS sequence"/>
</dbReference>
<reference evidence="3 14" key="3">
    <citation type="submission" date="2015-12" db="EMBL/GenBank/DDBJ databases">
        <title>Diversity of Burkholderia near neighbor genomes.</title>
        <authorList>
            <person name="Sahl J."/>
            <person name="Wagner D."/>
            <person name="Keim P."/>
        </authorList>
    </citation>
    <scope>NUCLEOTIDE SEQUENCE [LARGE SCALE GENOMIC DNA]</scope>
    <source>
        <strain evidence="3 14">MSMB1189WGS</strain>
    </source>
</reference>
<reference evidence="9 10" key="1">
    <citation type="submission" date="2015-11" db="EMBL/GenBank/DDBJ databases">
        <title>Expanding the genomic diversity of Burkholderia species for the development of highly accurate diagnostics.</title>
        <authorList>
            <person name="Sahl J."/>
            <person name="Keim P."/>
            <person name="Wagner D."/>
        </authorList>
    </citation>
    <scope>NUCLEOTIDE SEQUENCE [LARGE SCALE GENOMIC DNA]</scope>
    <source>
        <strain evidence="5 9">MSMB1808WGS</strain>
        <strain evidence="4 11">MSMB2058</strain>
        <strain evidence="6 10">MSMB2087WGS</strain>
        <strain evidence="7 12">MSMB782WGS</strain>
    </source>
</reference>
<dbReference type="EMBL" id="LOZE01000109">
    <property type="protein sequence ID" value="KVM25619.1"/>
    <property type="molecule type" value="Genomic_DNA"/>
</dbReference>
<evidence type="ECO:0000256" key="1">
    <source>
        <dbReference type="SAM" id="MobiDB-lite"/>
    </source>
</evidence>
<dbReference type="AlphaFoldDB" id="A0A105PF97"/>
<dbReference type="SUPFAM" id="SSF81273">
    <property type="entry name" value="H-NS histone-like proteins"/>
    <property type="match status" value="1"/>
</dbReference>
<accession>A0A105PF97</accession>
<dbReference type="GO" id="GO:0003677">
    <property type="term" value="F:DNA binding"/>
    <property type="evidence" value="ECO:0007669"/>
    <property type="project" value="InterPro"/>
</dbReference>
<dbReference type="InterPro" id="IPR037150">
    <property type="entry name" value="H-NS_C_dom_sf"/>
</dbReference>
<dbReference type="Proteomes" id="UP000061665">
    <property type="component" value="Unassembled WGS sequence"/>
</dbReference>
<feature type="compositionally biased region" description="Basic and acidic residues" evidence="1">
    <location>
        <begin position="90"/>
        <end position="100"/>
    </location>
</feature>
<gene>
    <name evidence="4" type="ORF">WJ53_13435</name>
    <name evidence="5" type="ORF">WJ96_02410</name>
    <name evidence="8" type="ORF">WK57_21560</name>
    <name evidence="3" type="ORF">WK67_01965</name>
    <name evidence="6" type="ORF">WL29_12650</name>
    <name evidence="7" type="ORF">WM16_32025</name>
</gene>
<sequence length="108" mass="12313">MTSSKIQTLQQQLGHLNLLVEEARAKEKAEALARIREQVKEYGITEVELLRAAGFVKDRPKKHPAKYYDPSSGNSWTGRGARPKWLAGKNPDDYLIRPEAKPWWPGED</sequence>
<dbReference type="Pfam" id="PF00816">
    <property type="entry name" value="Histone_HNS"/>
    <property type="match status" value="1"/>
</dbReference>
<evidence type="ECO:0000313" key="6">
    <source>
        <dbReference type="EMBL" id="KWA85828.1"/>
    </source>
</evidence>
<dbReference type="RefSeq" id="WP_010096224.1">
    <property type="nucleotide sequence ID" value="NZ_CP013445.1"/>
</dbReference>
<evidence type="ECO:0000313" key="8">
    <source>
        <dbReference type="EMBL" id="KWZ58023.1"/>
    </source>
</evidence>
<dbReference type="EMBL" id="LPBJ01000104">
    <property type="protein sequence ID" value="KVP87828.1"/>
    <property type="molecule type" value="Genomic_DNA"/>
</dbReference>
<dbReference type="Proteomes" id="UP000095100">
    <property type="component" value="Chromosome 3"/>
</dbReference>
<dbReference type="Proteomes" id="UP000060630">
    <property type="component" value="Unassembled WGS sequence"/>
</dbReference>
<evidence type="ECO:0000313" key="5">
    <source>
        <dbReference type="EMBL" id="KVP87828.1"/>
    </source>
</evidence>
<dbReference type="Gene3D" id="4.10.430.10">
    <property type="entry name" value="Histone-like protein H-NS, C-terminal domain"/>
    <property type="match status" value="1"/>
</dbReference>
<dbReference type="EMBL" id="LPHD01000014">
    <property type="protein sequence ID" value="KWA85828.1"/>
    <property type="molecule type" value="Genomic_DNA"/>
</dbReference>
<dbReference type="Proteomes" id="UP000070119">
    <property type="component" value="Unassembled WGS sequence"/>
</dbReference>